<feature type="chain" id="PRO_5003495137" evidence="2">
    <location>
        <begin position="39"/>
        <end position="204"/>
    </location>
</feature>
<proteinExistence type="predicted"/>
<feature type="compositionally biased region" description="Basic and acidic residues" evidence="1">
    <location>
        <begin position="91"/>
        <end position="101"/>
    </location>
</feature>
<sequence>MSVTSSRLSAAVIKRRVRVIAGAVAAGFLIAGGGAAHAAPVHSGPGTLVVQESESGATPQKKAPADTPSPRVEGTPDNKTGGNKRTGNKNAGEKAGEKVQDTPDFTTVLKPGPPMPVSNAEYSYLATHAVTKQLKSANIVGGIAALPVPAQYRAANDGLAFQFRRALDGALSTPGGCIQIVVSRGQAGSLFNYGLFAVEGQYCS</sequence>
<dbReference type="EMBL" id="BAED01000067">
    <property type="protein sequence ID" value="GAB07440.1"/>
    <property type="molecule type" value="Genomic_DNA"/>
</dbReference>
<dbReference type="eggNOG" id="ENOG5034358">
    <property type="taxonomic scope" value="Bacteria"/>
</dbReference>
<accession>G7GV15</accession>
<evidence type="ECO:0000256" key="1">
    <source>
        <dbReference type="SAM" id="MobiDB-lite"/>
    </source>
</evidence>
<dbReference type="Proteomes" id="UP000006023">
    <property type="component" value="Unassembled WGS sequence"/>
</dbReference>
<reference evidence="3 4" key="1">
    <citation type="submission" date="2011-11" db="EMBL/GenBank/DDBJ databases">
        <title>Whole genome shotgun sequence of Gordonia amarae NBRC 15530.</title>
        <authorList>
            <person name="Takarada H."/>
            <person name="Hosoyama A."/>
            <person name="Tsuchikane K."/>
            <person name="Katsumata H."/>
            <person name="Yamazaki S."/>
            <person name="Fujita N."/>
        </authorList>
    </citation>
    <scope>NUCLEOTIDE SEQUENCE [LARGE SCALE GENOMIC DNA]</scope>
    <source>
        <strain evidence="3 4">NBRC 15530</strain>
    </source>
</reference>
<keyword evidence="4" id="KW-1185">Reference proteome</keyword>
<evidence type="ECO:0000313" key="3">
    <source>
        <dbReference type="EMBL" id="GAB07440.1"/>
    </source>
</evidence>
<dbReference type="STRING" id="1075090.GOAMR_67_00120"/>
<evidence type="ECO:0000313" key="4">
    <source>
        <dbReference type="Proteomes" id="UP000006023"/>
    </source>
</evidence>
<name>G7GV15_9ACTN</name>
<feature type="region of interest" description="Disordered" evidence="1">
    <location>
        <begin position="45"/>
        <end position="109"/>
    </location>
</feature>
<evidence type="ECO:0000256" key="2">
    <source>
        <dbReference type="SAM" id="SignalP"/>
    </source>
</evidence>
<organism evidence="3 4">
    <name type="scientific">Gordonia amarae NBRC 15530</name>
    <dbReference type="NCBI Taxonomy" id="1075090"/>
    <lineage>
        <taxon>Bacteria</taxon>
        <taxon>Bacillati</taxon>
        <taxon>Actinomycetota</taxon>
        <taxon>Actinomycetes</taxon>
        <taxon>Mycobacteriales</taxon>
        <taxon>Gordoniaceae</taxon>
        <taxon>Gordonia</taxon>
    </lineage>
</organism>
<feature type="signal peptide" evidence="2">
    <location>
        <begin position="1"/>
        <end position="38"/>
    </location>
</feature>
<keyword evidence="2" id="KW-0732">Signal</keyword>
<gene>
    <name evidence="3" type="ORF">GOAMR_67_00120</name>
</gene>
<protein>
    <submittedName>
        <fullName evidence="3">Uncharacterized protein</fullName>
    </submittedName>
</protein>
<feature type="compositionally biased region" description="Polar residues" evidence="1">
    <location>
        <begin position="77"/>
        <end position="89"/>
    </location>
</feature>
<dbReference type="AlphaFoldDB" id="G7GV15"/>
<comment type="caution">
    <text evidence="3">The sequence shown here is derived from an EMBL/GenBank/DDBJ whole genome shotgun (WGS) entry which is preliminary data.</text>
</comment>